<keyword evidence="4 7" id="KW-1133">Transmembrane helix</keyword>
<feature type="transmembrane region" description="Helical" evidence="7">
    <location>
        <begin position="649"/>
        <end position="676"/>
    </location>
</feature>
<dbReference type="PANTHER" id="PTHR33406:SF13">
    <property type="entry name" value="MEMBRANE PROTEIN YDFJ"/>
    <property type="match status" value="1"/>
</dbReference>
<feature type="domain" description="SSD" evidence="8">
    <location>
        <begin position="266"/>
        <end position="391"/>
    </location>
</feature>
<evidence type="ECO:0000259" key="8">
    <source>
        <dbReference type="PROSITE" id="PS50156"/>
    </source>
</evidence>
<keyword evidence="10" id="KW-1185">Reference proteome</keyword>
<keyword evidence="5 7" id="KW-0472">Membrane</keyword>
<evidence type="ECO:0000256" key="6">
    <source>
        <dbReference type="SAM" id="MobiDB-lite"/>
    </source>
</evidence>
<feature type="domain" description="SSD" evidence="8">
    <location>
        <begin position="682"/>
        <end position="808"/>
    </location>
</feature>
<dbReference type="InterPro" id="IPR050545">
    <property type="entry name" value="Mycobact_MmpL"/>
</dbReference>
<evidence type="ECO:0000256" key="1">
    <source>
        <dbReference type="ARBA" id="ARBA00004651"/>
    </source>
</evidence>
<dbReference type="InterPro" id="IPR004869">
    <property type="entry name" value="MMPL_dom"/>
</dbReference>
<evidence type="ECO:0000256" key="7">
    <source>
        <dbReference type="SAM" id="Phobius"/>
    </source>
</evidence>
<accession>A0A1I6GY98</accession>
<gene>
    <name evidence="9" type="ORF">SAMN04487947_1815</name>
</gene>
<dbReference type="RefSeq" id="WP_089806603.1">
    <property type="nucleotide sequence ID" value="NZ_FOYT01000001.1"/>
</dbReference>
<dbReference type="SUPFAM" id="SSF82866">
    <property type="entry name" value="Multidrug efflux transporter AcrB transmembrane domain"/>
    <property type="match status" value="2"/>
</dbReference>
<evidence type="ECO:0000256" key="5">
    <source>
        <dbReference type="ARBA" id="ARBA00023136"/>
    </source>
</evidence>
<feature type="region of interest" description="Disordered" evidence="6">
    <location>
        <begin position="819"/>
        <end position="862"/>
    </location>
</feature>
<evidence type="ECO:0000256" key="2">
    <source>
        <dbReference type="ARBA" id="ARBA00022475"/>
    </source>
</evidence>
<feature type="transmembrane region" description="Helical" evidence="7">
    <location>
        <begin position="265"/>
        <end position="287"/>
    </location>
</feature>
<dbReference type="InterPro" id="IPR000731">
    <property type="entry name" value="SSD"/>
</dbReference>
<sequence>MNYDYQRIVDWVDDRIVEQSGRVILAFLLVTALFAVGLGSVSTESGTQQFAEDIPAQDALDQINDEFLPVFGENTGSTQLIQRSPNVLSRQSLLAMLRTQERIEEKPTLRVSGTSSAAAVVARTIDPQATTLERQITTLERATQSDVRAAVRANADNPAFTGTLSNDFNAQSASASSTIGVVQHSLTTDVSSSAGQSGSSPLTPIQLTIQRIVDNSPGDITVFGSGIISDEFGTVITDSLLIVTPAAVILIVLFLVVAYRDLLDLLLGTFSLAMAVVWTFGFLGLAGIPFNQIMISVPPLLLAVGIDFGIHAINRYREDRETGLDIEDAMRVATDQLLVAFFIVTGTTVIGFLSNLASDLPPIRDFGVVAGVGITFTFLIFGIFLPAAKVWMDRRKQDWPIPTFSQKPLGQEGSALGETLSVGVTISNRIPVLFLVLTLLLSVGAAGYATGVDTSFSQEDFLPPEEVSPLLKALPEPFAPSDYSVVGTLNFLEDKFTSTQGGSVTIYLEGRMENDAALEQIHRAGEDPPGSFVSEDRRAESTSIVTVIRDYAEEDPEFAALVNRNDVNDNGVPDDNLDEIYDYLETSPVSSEVDRYLAEDHRSARVVYTTSADASDKEVTADARKIADRFRFDAVATGNTVVFQQVSDLIFNSAVTSLGLALGGTVVFLVFIYWVLDGLPSIALANLVPIVVSVAGVAGTMRLIGISFNAFTATILSLTIGLGIDYSVHVVHRFLDERKKTDLQTALRRTVVGTGGALMGSMFTTAFGIGVLVLSVLSVLGQFGILTALSIVYSFLASLVVLPSALVVWDRFANESPDVPMAEQGAAGDGESDPDSDALATDGGVVDAQPSSDATTDGGETR</sequence>
<feature type="transmembrane region" description="Helical" evidence="7">
    <location>
        <begin position="710"/>
        <end position="731"/>
    </location>
</feature>
<dbReference type="STRING" id="553469.SAMN04487947_1815"/>
<reference evidence="10" key="1">
    <citation type="submission" date="2016-10" db="EMBL/GenBank/DDBJ databases">
        <authorList>
            <person name="Varghese N."/>
            <person name="Submissions S."/>
        </authorList>
    </citation>
    <scope>NUCLEOTIDE SEQUENCE [LARGE SCALE GENOMIC DNA]</scope>
    <source>
        <strain evidence="10">CGMCC 1.7736</strain>
    </source>
</reference>
<feature type="transmembrane region" description="Helical" evidence="7">
    <location>
        <begin position="239"/>
        <end position="258"/>
    </location>
</feature>
<feature type="transmembrane region" description="Helical" evidence="7">
    <location>
        <begin position="293"/>
        <end position="316"/>
    </location>
</feature>
<feature type="transmembrane region" description="Helical" evidence="7">
    <location>
        <begin position="21"/>
        <end position="41"/>
    </location>
</feature>
<feature type="transmembrane region" description="Helical" evidence="7">
    <location>
        <begin position="751"/>
        <end position="777"/>
    </location>
</feature>
<dbReference type="PROSITE" id="PS50156">
    <property type="entry name" value="SSD"/>
    <property type="match status" value="2"/>
</dbReference>
<feature type="transmembrane region" description="Helical" evidence="7">
    <location>
        <begin position="337"/>
        <end position="354"/>
    </location>
</feature>
<feature type="transmembrane region" description="Helical" evidence="7">
    <location>
        <begin position="366"/>
        <end position="387"/>
    </location>
</feature>
<protein>
    <submittedName>
        <fullName evidence="9">Predicted exporter protein, RND superfamily</fullName>
    </submittedName>
</protein>
<name>A0A1I6GY98_9EURY</name>
<evidence type="ECO:0000313" key="9">
    <source>
        <dbReference type="EMBL" id="SFR47136.1"/>
    </source>
</evidence>
<dbReference type="EMBL" id="FOYT01000001">
    <property type="protein sequence ID" value="SFR47136.1"/>
    <property type="molecule type" value="Genomic_DNA"/>
</dbReference>
<dbReference type="PANTHER" id="PTHR33406">
    <property type="entry name" value="MEMBRANE PROTEIN MJ1562-RELATED"/>
    <property type="match status" value="1"/>
</dbReference>
<evidence type="ECO:0000313" key="10">
    <source>
        <dbReference type="Proteomes" id="UP000198531"/>
    </source>
</evidence>
<feature type="transmembrane region" description="Helical" evidence="7">
    <location>
        <begin position="783"/>
        <end position="809"/>
    </location>
</feature>
<evidence type="ECO:0000256" key="4">
    <source>
        <dbReference type="ARBA" id="ARBA00022989"/>
    </source>
</evidence>
<dbReference type="Gene3D" id="1.20.1640.10">
    <property type="entry name" value="Multidrug efflux transporter AcrB transmembrane domain"/>
    <property type="match status" value="2"/>
</dbReference>
<dbReference type="Pfam" id="PF03176">
    <property type="entry name" value="MMPL"/>
    <property type="match status" value="2"/>
</dbReference>
<feature type="transmembrane region" description="Helical" evidence="7">
    <location>
        <begin position="683"/>
        <end position="704"/>
    </location>
</feature>
<comment type="subcellular location">
    <subcellularLocation>
        <location evidence="1">Cell membrane</location>
        <topology evidence="1">Multi-pass membrane protein</topology>
    </subcellularLocation>
</comment>
<proteinExistence type="predicted"/>
<organism evidence="9 10">
    <name type="scientific">Halogeometricum rufum</name>
    <dbReference type="NCBI Taxonomy" id="553469"/>
    <lineage>
        <taxon>Archaea</taxon>
        <taxon>Methanobacteriati</taxon>
        <taxon>Methanobacteriota</taxon>
        <taxon>Stenosarchaea group</taxon>
        <taxon>Halobacteria</taxon>
        <taxon>Halobacteriales</taxon>
        <taxon>Haloferacaceae</taxon>
        <taxon>Halogeometricum</taxon>
    </lineage>
</organism>
<keyword evidence="3 7" id="KW-0812">Transmembrane</keyword>
<dbReference type="OrthoDB" id="282184at2157"/>
<dbReference type="Proteomes" id="UP000198531">
    <property type="component" value="Unassembled WGS sequence"/>
</dbReference>
<dbReference type="GO" id="GO:0005886">
    <property type="term" value="C:plasma membrane"/>
    <property type="evidence" value="ECO:0007669"/>
    <property type="project" value="UniProtKB-SubCell"/>
</dbReference>
<evidence type="ECO:0000256" key="3">
    <source>
        <dbReference type="ARBA" id="ARBA00022692"/>
    </source>
</evidence>
<dbReference type="AlphaFoldDB" id="A0A1I6GY98"/>
<feature type="transmembrane region" description="Helical" evidence="7">
    <location>
        <begin position="430"/>
        <end position="449"/>
    </location>
</feature>
<keyword evidence="2" id="KW-1003">Cell membrane</keyword>